<dbReference type="Gene3D" id="3.10.520.10">
    <property type="entry name" value="ApbE-like domains"/>
    <property type="match status" value="1"/>
</dbReference>
<dbReference type="eggNOG" id="COG2122">
    <property type="taxonomic scope" value="Bacteria"/>
</dbReference>
<dbReference type="RefSeq" id="WP_015752170.1">
    <property type="nucleotide sequence ID" value="NC_013223.1"/>
</dbReference>
<reference evidence="1 2" key="2">
    <citation type="journal article" date="2010" name="Stand. Genomic Sci.">
        <title>Complete genome sequence of Desulfohalobium retbaense type strain (HR(100)).</title>
        <authorList>
            <person name="Spring S."/>
            <person name="Nolan M."/>
            <person name="Lapidus A."/>
            <person name="Glavina Del Rio T."/>
            <person name="Copeland A."/>
            <person name="Tice H."/>
            <person name="Cheng J.F."/>
            <person name="Lucas S."/>
            <person name="Land M."/>
            <person name="Chen F."/>
            <person name="Bruce D."/>
            <person name="Goodwin L."/>
            <person name="Pitluck S."/>
            <person name="Ivanova N."/>
            <person name="Mavromatis K."/>
            <person name="Mikhailova N."/>
            <person name="Pati A."/>
            <person name="Chen A."/>
            <person name="Palaniappan K."/>
            <person name="Hauser L."/>
            <person name="Chang Y.J."/>
            <person name="Jeffries C.D."/>
            <person name="Munk C."/>
            <person name="Kiss H."/>
            <person name="Chain P."/>
            <person name="Han C."/>
            <person name="Brettin T."/>
            <person name="Detter J.C."/>
            <person name="Schuler E."/>
            <person name="Goker M."/>
            <person name="Rohde M."/>
            <person name="Bristow J."/>
            <person name="Eisen J.A."/>
            <person name="Markowitz V."/>
            <person name="Hugenholtz P."/>
            <person name="Kyrpides N.C."/>
            <person name="Klenk H.P."/>
        </authorList>
    </citation>
    <scope>NUCLEOTIDE SEQUENCE [LARGE SCALE GENOMIC DNA]</scope>
    <source>
        <strain evidence="1 2">DSM 5692</strain>
    </source>
</reference>
<accession>C8X3N0</accession>
<protein>
    <submittedName>
        <fullName evidence="1">ApbE family lipoprotein</fullName>
    </submittedName>
</protein>
<sequence length="247" mass="26559">MKHHASPQRAYRMDARPRESELAFQVVVEETDLWITAQKDLSPEVHSAVHRLRGMVKNALALYADFGPSLRPVPVPDSAPALIREMAEAALAWNVGPMACVAGAIAQGVADSCQPHSPELLVENGGDLYLHSTRERTIGLLAQPDQGLRLGLRLNATDFPCALCASSGRIGHSLSLGSGDLVVVRARQGAFADAGATALANLLHRRQDVQRVLDQAKEMAAQGLQGVFAQYDDQIGVWGQMELVEVG</sequence>
<keyword evidence="1" id="KW-0449">Lipoprotein</keyword>
<dbReference type="InterPro" id="IPR003374">
    <property type="entry name" value="ApbE-like_sf"/>
</dbReference>
<reference evidence="2" key="1">
    <citation type="submission" date="2009-09" db="EMBL/GenBank/DDBJ databases">
        <title>The complete chromosome of Desulfohalobium retbaense DSM 5692.</title>
        <authorList>
            <consortium name="US DOE Joint Genome Institute (JGI-PGF)"/>
            <person name="Lucas S."/>
            <person name="Copeland A."/>
            <person name="Lapidus A."/>
            <person name="Glavina del Rio T."/>
            <person name="Dalin E."/>
            <person name="Tice H."/>
            <person name="Bruce D."/>
            <person name="Goodwin L."/>
            <person name="Pitluck S."/>
            <person name="Kyrpides N."/>
            <person name="Mavromatis K."/>
            <person name="Ivanova N."/>
            <person name="Mikhailova N."/>
            <person name="Munk A.C."/>
            <person name="Brettin T."/>
            <person name="Detter J.C."/>
            <person name="Han C."/>
            <person name="Tapia R."/>
            <person name="Larimer F."/>
            <person name="Land M."/>
            <person name="Hauser L."/>
            <person name="Markowitz V."/>
            <person name="Cheng J.-F."/>
            <person name="Hugenholtz P."/>
            <person name="Woyke T."/>
            <person name="Wu D."/>
            <person name="Spring S."/>
            <person name="Klenk H.-P."/>
            <person name="Eisen J.A."/>
        </authorList>
    </citation>
    <scope>NUCLEOTIDE SEQUENCE [LARGE SCALE GENOMIC DNA]</scope>
    <source>
        <strain evidence="2">DSM 5692</strain>
    </source>
</reference>
<keyword evidence="2" id="KW-1185">Reference proteome</keyword>
<dbReference type="PIRSF" id="PIRSF006421">
    <property type="entry name" value="UCP006421"/>
    <property type="match status" value="1"/>
</dbReference>
<proteinExistence type="predicted"/>
<gene>
    <name evidence="1" type="ordered locus">Dret_1743</name>
</gene>
<dbReference type="EMBL" id="CP001734">
    <property type="protein sequence ID" value="ACV69027.1"/>
    <property type="molecule type" value="Genomic_DNA"/>
</dbReference>
<dbReference type="KEGG" id="drt:Dret_1743"/>
<organism evidence="1 2">
    <name type="scientific">Desulfohalobium retbaense (strain ATCC 49708 / DSM 5692 / JCM 16813 / HR100)</name>
    <dbReference type="NCBI Taxonomy" id="485915"/>
    <lineage>
        <taxon>Bacteria</taxon>
        <taxon>Pseudomonadati</taxon>
        <taxon>Thermodesulfobacteriota</taxon>
        <taxon>Desulfovibrionia</taxon>
        <taxon>Desulfovibrionales</taxon>
        <taxon>Desulfohalobiaceae</taxon>
        <taxon>Desulfohalobium</taxon>
    </lineage>
</organism>
<dbReference type="STRING" id="485915.Dret_1743"/>
<evidence type="ECO:0000313" key="2">
    <source>
        <dbReference type="Proteomes" id="UP000001052"/>
    </source>
</evidence>
<dbReference type="InterPro" id="IPR007183">
    <property type="entry name" value="UPF0280"/>
</dbReference>
<dbReference type="OrthoDB" id="9787842at2"/>
<evidence type="ECO:0000313" key="1">
    <source>
        <dbReference type="EMBL" id="ACV69027.1"/>
    </source>
</evidence>
<dbReference type="Proteomes" id="UP000001052">
    <property type="component" value="Chromosome"/>
</dbReference>
<dbReference type="HOGENOM" id="CLU_074757_1_0_7"/>
<dbReference type="SUPFAM" id="SSF143631">
    <property type="entry name" value="ApbE-like"/>
    <property type="match status" value="1"/>
</dbReference>
<dbReference type="NCBIfam" id="NF003323">
    <property type="entry name" value="PRK04334.1-3"/>
    <property type="match status" value="1"/>
</dbReference>
<dbReference type="AlphaFoldDB" id="C8X3N0"/>
<name>C8X3N0_DESRD</name>